<dbReference type="EMBL" id="AMFJ01000360">
    <property type="protein sequence ID" value="EKE28192.1"/>
    <property type="molecule type" value="Genomic_DNA"/>
</dbReference>
<gene>
    <name evidence="1" type="ORF">ACD_3C00086G0036</name>
</gene>
<sequence length="499" mass="60134">MEEINFKIYFSDFFEVSHEKIEKYWALDISLLCDNPAFVDPFLIFFSSKPEYKELHKNIIDYISYLKEKSDEWKFEERNAIFSEVKEVWLWFSKNSNLWIWLNKHFANELKNNLSSLLNSGGGITKSSHLEKLCLIWDRVWADKISDFTINLIKSFLIDYTQKFAEKNIDEKFFCDFNIPRSVFDYSFWEWKSKTAKLPFIINKKGKKEFVLLTPKDILVKENGWITKNDYLDQDTTIIDKISNTELKERINKYFIWLMPKKRDKKTGEITIDDNKANRQKALIWTTFQYPVLLDYYIKDKEENWDKSLINNVFDTTNIETYLYKSVKIAIDDLNKKQFYEKQITSFEEVVEKVKVFKHYLEDRDGYKIFWDWEELKVKENDAQIMLDLIFSPSSFSVDKEINNWRWPVDLKVSKWKDSTLIEVKLASNWQIKSNLQKQLDIYKKADWTDNWIYVILYFKDSELSKLNIILKEVWLSEYIDKKVFLIDCRKKLSASKVK</sequence>
<name>K2G1U1_9BACT</name>
<dbReference type="AlphaFoldDB" id="K2G1U1"/>
<comment type="caution">
    <text evidence="1">The sequence shown here is derived from an EMBL/GenBank/DDBJ whole genome shotgun (WGS) entry which is preliminary data.</text>
</comment>
<proteinExistence type="predicted"/>
<reference evidence="1" key="1">
    <citation type="journal article" date="2012" name="Science">
        <title>Fermentation, hydrogen, and sulfur metabolism in multiple uncultivated bacterial phyla.</title>
        <authorList>
            <person name="Wrighton K.C."/>
            <person name="Thomas B.C."/>
            <person name="Sharon I."/>
            <person name="Miller C.S."/>
            <person name="Castelle C.J."/>
            <person name="VerBerkmoes N.C."/>
            <person name="Wilkins M.J."/>
            <person name="Hettich R.L."/>
            <person name="Lipton M.S."/>
            <person name="Williams K.H."/>
            <person name="Long P.E."/>
            <person name="Banfield J.F."/>
        </authorList>
    </citation>
    <scope>NUCLEOTIDE SEQUENCE [LARGE SCALE GENOMIC DNA]</scope>
</reference>
<accession>K2G1U1</accession>
<protein>
    <submittedName>
        <fullName evidence="1">Uncharacterized protein</fullName>
    </submittedName>
</protein>
<organism evidence="1">
    <name type="scientific">uncultured bacterium</name>
    <name type="common">gcode 4</name>
    <dbReference type="NCBI Taxonomy" id="1234023"/>
    <lineage>
        <taxon>Bacteria</taxon>
        <taxon>environmental samples</taxon>
    </lineage>
</organism>
<evidence type="ECO:0000313" key="1">
    <source>
        <dbReference type="EMBL" id="EKE28192.1"/>
    </source>
</evidence>